<accession>A0A5B7GCJ8</accession>
<feature type="compositionally biased region" description="Low complexity" evidence="1">
    <location>
        <begin position="32"/>
        <end position="41"/>
    </location>
</feature>
<name>A0A5B7GCJ8_PORTR</name>
<dbReference type="AlphaFoldDB" id="A0A5B7GCJ8"/>
<proteinExistence type="predicted"/>
<organism evidence="2 3">
    <name type="scientific">Portunus trituberculatus</name>
    <name type="common">Swimming crab</name>
    <name type="synonym">Neptunus trituberculatus</name>
    <dbReference type="NCBI Taxonomy" id="210409"/>
    <lineage>
        <taxon>Eukaryota</taxon>
        <taxon>Metazoa</taxon>
        <taxon>Ecdysozoa</taxon>
        <taxon>Arthropoda</taxon>
        <taxon>Crustacea</taxon>
        <taxon>Multicrustacea</taxon>
        <taxon>Malacostraca</taxon>
        <taxon>Eumalacostraca</taxon>
        <taxon>Eucarida</taxon>
        <taxon>Decapoda</taxon>
        <taxon>Pleocyemata</taxon>
        <taxon>Brachyura</taxon>
        <taxon>Eubrachyura</taxon>
        <taxon>Portunoidea</taxon>
        <taxon>Portunidae</taxon>
        <taxon>Portuninae</taxon>
        <taxon>Portunus</taxon>
    </lineage>
</organism>
<dbReference type="EMBL" id="VSRR010012839">
    <property type="protein sequence ID" value="MPC55037.1"/>
    <property type="molecule type" value="Genomic_DNA"/>
</dbReference>
<comment type="caution">
    <text evidence="2">The sequence shown here is derived from an EMBL/GenBank/DDBJ whole genome shotgun (WGS) entry which is preliminary data.</text>
</comment>
<feature type="compositionally biased region" description="Polar residues" evidence="1">
    <location>
        <begin position="1"/>
        <end position="10"/>
    </location>
</feature>
<evidence type="ECO:0000313" key="2">
    <source>
        <dbReference type="EMBL" id="MPC55037.1"/>
    </source>
</evidence>
<protein>
    <submittedName>
        <fullName evidence="2">Uncharacterized protein</fullName>
    </submittedName>
</protein>
<keyword evidence="3" id="KW-1185">Reference proteome</keyword>
<feature type="region of interest" description="Disordered" evidence="1">
    <location>
        <begin position="1"/>
        <end position="47"/>
    </location>
</feature>
<sequence length="114" mass="12790">MITALSSSTCRGHWRAPRSDPGDTQVRRVTWSAERSAWGRAGARRRQHPHTLTAQSQLASHVQTQSSYLMPPLLQHRATLPPLWAASCLPRGATRCSTWNQEATRGAIPHHRHQ</sequence>
<evidence type="ECO:0000313" key="3">
    <source>
        <dbReference type="Proteomes" id="UP000324222"/>
    </source>
</evidence>
<gene>
    <name evidence="2" type="ORF">E2C01_048968</name>
</gene>
<dbReference type="Proteomes" id="UP000324222">
    <property type="component" value="Unassembled WGS sequence"/>
</dbReference>
<evidence type="ECO:0000256" key="1">
    <source>
        <dbReference type="SAM" id="MobiDB-lite"/>
    </source>
</evidence>
<reference evidence="2 3" key="1">
    <citation type="submission" date="2019-05" db="EMBL/GenBank/DDBJ databases">
        <title>Another draft genome of Portunus trituberculatus and its Hox gene families provides insights of decapod evolution.</title>
        <authorList>
            <person name="Jeong J.-H."/>
            <person name="Song I."/>
            <person name="Kim S."/>
            <person name="Choi T."/>
            <person name="Kim D."/>
            <person name="Ryu S."/>
            <person name="Kim W."/>
        </authorList>
    </citation>
    <scope>NUCLEOTIDE SEQUENCE [LARGE SCALE GENOMIC DNA]</scope>
    <source>
        <tissue evidence="2">Muscle</tissue>
    </source>
</reference>